<organism evidence="3 4">
    <name type="scientific">Babesia bovis</name>
    <dbReference type="NCBI Taxonomy" id="5865"/>
    <lineage>
        <taxon>Eukaryota</taxon>
        <taxon>Sar</taxon>
        <taxon>Alveolata</taxon>
        <taxon>Apicomplexa</taxon>
        <taxon>Aconoidasida</taxon>
        <taxon>Piroplasmida</taxon>
        <taxon>Babesiidae</taxon>
        <taxon>Babesia</taxon>
    </lineage>
</organism>
<feature type="region of interest" description="Disordered" evidence="1">
    <location>
        <begin position="146"/>
        <end position="174"/>
    </location>
</feature>
<feature type="transmembrane region" description="Helical" evidence="2">
    <location>
        <begin position="45"/>
        <end position="65"/>
    </location>
</feature>
<keyword evidence="2" id="KW-0472">Membrane</keyword>
<reference evidence="4" key="2">
    <citation type="journal article" date="2020" name="Data Brief">
        <title>Transcriptome dataset of Babesia bovis life stages within vertebrate and invertebrate hosts.</title>
        <authorList>
            <person name="Ueti M.W."/>
            <person name="Johnson W.C."/>
            <person name="Kappmeyer L.S."/>
            <person name="Herndon D.R."/>
            <person name="Mousel M.R."/>
            <person name="Reif K.E."/>
            <person name="Taus N.S."/>
            <person name="Ifeonu O.O."/>
            <person name="Silva J.C."/>
            <person name="Suarez C.E."/>
            <person name="Brayton K.A."/>
        </authorList>
    </citation>
    <scope>NUCLEOTIDE SEQUENCE [LARGE SCALE GENOMIC DNA]</scope>
</reference>
<dbReference type="AlphaFoldDB" id="A7APW6"/>
<evidence type="ECO:0000313" key="4">
    <source>
        <dbReference type="Proteomes" id="UP000002173"/>
    </source>
</evidence>
<reference evidence="3 4" key="1">
    <citation type="journal article" date="2007" name="PLoS Pathog.">
        <title>Genome sequence of Babesia bovis and comparative analysis of apicomplexan hemoprotozoa.</title>
        <authorList>
            <person name="Brayton K.A."/>
            <person name="Lau A.O.T."/>
            <person name="Herndon D.R."/>
            <person name="Hannick L."/>
            <person name="Kappmeyer L.S."/>
            <person name="Berens S.J."/>
            <person name="Bidwell S.L."/>
            <person name="Brown W.C."/>
            <person name="Crabtree J."/>
            <person name="Fadrosh D."/>
            <person name="Feldblum T."/>
            <person name="Forberger H.A."/>
            <person name="Haas B.J."/>
            <person name="Howell J.M."/>
            <person name="Khouri H."/>
            <person name="Koo H."/>
            <person name="Mann D.J."/>
            <person name="Norimine J."/>
            <person name="Paulsen I.T."/>
            <person name="Radune D."/>
            <person name="Ren Q."/>
            <person name="Smith R.K. Jr."/>
            <person name="Suarez C.E."/>
            <person name="White O."/>
            <person name="Wortman J.R."/>
            <person name="Knowles D.P. Jr."/>
            <person name="McElwain T.F."/>
            <person name="Nene V.M."/>
        </authorList>
    </citation>
    <scope>NUCLEOTIDE SEQUENCE [LARGE SCALE GENOMIC DNA]</scope>
    <source>
        <strain evidence="3">T2Bo</strain>
    </source>
</reference>
<accession>A7APW6</accession>
<sequence>MANVQSHQPIVIDARSEMQRREDERHRIDNNGEQPLHPRWRLERIFLYILLSVLTIGIIIITVVLCCGGNSRTVHEWVIRDDKIEGGNHKTTLTREQIEQLVNGSVSVVNGRLQGPNGPIDIPGLGNLTGSVDDFFNKLPKPDVTRPDYHEQQIREAEREVRDRLTGSPSGISI</sequence>
<keyword evidence="2" id="KW-1133">Transmembrane helix</keyword>
<dbReference type="InParanoid" id="A7APW6"/>
<dbReference type="Proteomes" id="UP000002173">
    <property type="component" value="Unassembled WGS sequence"/>
</dbReference>
<reference evidence="4" key="3">
    <citation type="journal article" date="2021" name="Int. J. Parasitol.">
        <title>Comparative analysis of gene expression between Babesia bovis blood stages and kinetes allowed by improved genome annotation.</title>
        <authorList>
            <person name="Ueti M.W."/>
            <person name="Johnson W.C."/>
            <person name="Kappmeyer L.S."/>
            <person name="Herndon D.R."/>
            <person name="Mousel M.R."/>
            <person name="Reif K.E."/>
            <person name="Taus N.S."/>
            <person name="Ifeonu O.O."/>
            <person name="Silva J.C."/>
            <person name="Suarez C.E."/>
            <person name="Brayton K.A."/>
        </authorList>
    </citation>
    <scope>NUCLEOTIDE SEQUENCE [LARGE SCALE GENOMIC DNA]</scope>
</reference>
<feature type="compositionally biased region" description="Basic and acidic residues" evidence="1">
    <location>
        <begin position="146"/>
        <end position="165"/>
    </location>
</feature>
<evidence type="ECO:0000256" key="1">
    <source>
        <dbReference type="SAM" id="MobiDB-lite"/>
    </source>
</evidence>
<dbReference type="EMBL" id="AAXT01000001">
    <property type="protein sequence ID" value="EDO08600.1"/>
    <property type="molecule type" value="Genomic_DNA"/>
</dbReference>
<dbReference type="VEuPathDB" id="PiroplasmaDB:BBOV_III010460"/>
<protein>
    <submittedName>
        <fullName evidence="3">Uncharacterized protein</fullName>
    </submittedName>
</protein>
<dbReference type="GeneID" id="5480426"/>
<comment type="caution">
    <text evidence="3">The sequence shown here is derived from an EMBL/GenBank/DDBJ whole genome shotgun (WGS) entry which is preliminary data.</text>
</comment>
<evidence type="ECO:0000256" key="2">
    <source>
        <dbReference type="SAM" id="Phobius"/>
    </source>
</evidence>
<dbReference type="KEGG" id="bbo:BBOV_III010460"/>
<name>A7APW6_BABBO</name>
<gene>
    <name evidence="3" type="ORF">BBOV_III010460</name>
</gene>
<keyword evidence="2" id="KW-0812">Transmembrane</keyword>
<evidence type="ECO:0000313" key="3">
    <source>
        <dbReference type="EMBL" id="EDO08600.1"/>
    </source>
</evidence>
<proteinExistence type="predicted"/>
<keyword evidence="4" id="KW-1185">Reference proteome</keyword>
<dbReference type="RefSeq" id="XP_001612168.1">
    <property type="nucleotide sequence ID" value="XM_001612118.1"/>
</dbReference>